<evidence type="ECO:0000256" key="7">
    <source>
        <dbReference type="ARBA" id="ARBA00022840"/>
    </source>
</evidence>
<dbReference type="GO" id="GO:0006355">
    <property type="term" value="P:regulation of DNA-templated transcription"/>
    <property type="evidence" value="ECO:0007669"/>
    <property type="project" value="InterPro"/>
</dbReference>
<keyword evidence="3" id="KW-0597">Phosphoprotein</keyword>
<dbReference type="Pfam" id="PF13426">
    <property type="entry name" value="PAS_9"/>
    <property type="match status" value="1"/>
</dbReference>
<evidence type="ECO:0000313" key="15">
    <source>
        <dbReference type="EMBL" id="MBB5704841.1"/>
    </source>
</evidence>
<dbReference type="GO" id="GO:0005524">
    <property type="term" value="F:ATP binding"/>
    <property type="evidence" value="ECO:0007669"/>
    <property type="project" value="UniProtKB-KW"/>
</dbReference>
<dbReference type="InterPro" id="IPR003661">
    <property type="entry name" value="HisK_dim/P_dom"/>
</dbReference>
<feature type="domain" description="Histidine kinase" evidence="12">
    <location>
        <begin position="402"/>
        <end position="617"/>
    </location>
</feature>
<dbReference type="EC" id="2.7.13.3" evidence="2"/>
<proteinExistence type="predicted"/>
<dbReference type="InterPro" id="IPR036097">
    <property type="entry name" value="HisK_dim/P_sf"/>
</dbReference>
<dbReference type="Pfam" id="PF00989">
    <property type="entry name" value="PAS"/>
    <property type="match status" value="1"/>
</dbReference>
<feature type="domain" description="PAS" evidence="13">
    <location>
        <begin position="255"/>
        <end position="325"/>
    </location>
</feature>
<dbReference type="Gene3D" id="3.30.565.10">
    <property type="entry name" value="Histidine kinase-like ATPase, C-terminal domain"/>
    <property type="match status" value="1"/>
</dbReference>
<evidence type="ECO:0000259" key="12">
    <source>
        <dbReference type="PROSITE" id="PS50109"/>
    </source>
</evidence>
<keyword evidence="11" id="KW-1133">Transmembrane helix</keyword>
<dbReference type="SUPFAM" id="SSF55874">
    <property type="entry name" value="ATPase domain of HSP90 chaperone/DNA topoisomerase II/histidine kinase"/>
    <property type="match status" value="1"/>
</dbReference>
<evidence type="ECO:0000259" key="13">
    <source>
        <dbReference type="PROSITE" id="PS50112"/>
    </source>
</evidence>
<dbReference type="RefSeq" id="WP_246426987.1">
    <property type="nucleotide sequence ID" value="NZ_JACIJH010000001.1"/>
</dbReference>
<dbReference type="PROSITE" id="PS50113">
    <property type="entry name" value="PAC"/>
    <property type="match status" value="2"/>
</dbReference>
<dbReference type="AlphaFoldDB" id="A0A7W9B2K9"/>
<dbReference type="GO" id="GO:0000155">
    <property type="term" value="F:phosphorelay sensor kinase activity"/>
    <property type="evidence" value="ECO:0007669"/>
    <property type="project" value="InterPro"/>
</dbReference>
<keyword evidence="6 15" id="KW-0418">Kinase</keyword>
<dbReference type="PANTHER" id="PTHR43065:SF10">
    <property type="entry name" value="PEROXIDE STRESS-ACTIVATED HISTIDINE KINASE MAK3"/>
    <property type="match status" value="1"/>
</dbReference>
<dbReference type="SMART" id="SM00091">
    <property type="entry name" value="PAS"/>
    <property type="match status" value="2"/>
</dbReference>
<keyword evidence="11" id="KW-0472">Membrane</keyword>
<evidence type="ECO:0000256" key="6">
    <source>
        <dbReference type="ARBA" id="ARBA00022777"/>
    </source>
</evidence>
<keyword evidence="4 15" id="KW-0808">Transferase</keyword>
<protein>
    <recommendedName>
        <fullName evidence="10">Sensor protein FixL</fullName>
        <ecNumber evidence="2">2.7.13.3</ecNumber>
    </recommendedName>
</protein>
<dbReference type="InterPro" id="IPR000014">
    <property type="entry name" value="PAS"/>
</dbReference>
<evidence type="ECO:0000313" key="16">
    <source>
        <dbReference type="Proteomes" id="UP000537161"/>
    </source>
</evidence>
<evidence type="ECO:0000256" key="3">
    <source>
        <dbReference type="ARBA" id="ARBA00022553"/>
    </source>
</evidence>
<dbReference type="InterPro" id="IPR004358">
    <property type="entry name" value="Sig_transdc_His_kin-like_C"/>
</dbReference>
<dbReference type="PROSITE" id="PS50109">
    <property type="entry name" value="HIS_KIN"/>
    <property type="match status" value="1"/>
</dbReference>
<dbReference type="InterPro" id="IPR035965">
    <property type="entry name" value="PAS-like_dom_sf"/>
</dbReference>
<organism evidence="15 16">
    <name type="scientific">Sphingopyxis panaciterrulae</name>
    <dbReference type="NCBI Taxonomy" id="462372"/>
    <lineage>
        <taxon>Bacteria</taxon>
        <taxon>Pseudomonadati</taxon>
        <taxon>Pseudomonadota</taxon>
        <taxon>Alphaproteobacteria</taxon>
        <taxon>Sphingomonadales</taxon>
        <taxon>Sphingomonadaceae</taxon>
        <taxon>Sphingopyxis</taxon>
    </lineage>
</organism>
<dbReference type="NCBIfam" id="TIGR00229">
    <property type="entry name" value="sensory_box"/>
    <property type="match status" value="2"/>
</dbReference>
<dbReference type="InterPro" id="IPR000700">
    <property type="entry name" value="PAS-assoc_C"/>
</dbReference>
<keyword evidence="11" id="KW-0812">Transmembrane</keyword>
<reference evidence="15 16" key="1">
    <citation type="submission" date="2020-08" db="EMBL/GenBank/DDBJ databases">
        <title>Genomic Encyclopedia of Type Strains, Phase IV (KMG-IV): sequencing the most valuable type-strain genomes for metagenomic binning, comparative biology and taxonomic classification.</title>
        <authorList>
            <person name="Goeker M."/>
        </authorList>
    </citation>
    <scope>NUCLEOTIDE SEQUENCE [LARGE SCALE GENOMIC DNA]</scope>
    <source>
        <strain evidence="15 16">DSM 27163</strain>
    </source>
</reference>
<comment type="catalytic activity">
    <reaction evidence="1">
        <text>ATP + protein L-histidine = ADP + protein N-phospho-L-histidine.</text>
        <dbReference type="EC" id="2.7.13.3"/>
    </reaction>
</comment>
<feature type="transmembrane region" description="Helical" evidence="11">
    <location>
        <begin position="84"/>
        <end position="103"/>
    </location>
</feature>
<dbReference type="InterPro" id="IPR005467">
    <property type="entry name" value="His_kinase_dom"/>
</dbReference>
<feature type="domain" description="PAC" evidence="14">
    <location>
        <begin position="323"/>
        <end position="382"/>
    </location>
</feature>
<evidence type="ECO:0000256" key="1">
    <source>
        <dbReference type="ARBA" id="ARBA00000085"/>
    </source>
</evidence>
<dbReference type="FunFam" id="3.30.450.20:FF:000060">
    <property type="entry name" value="Sensor protein FixL"/>
    <property type="match status" value="1"/>
</dbReference>
<dbReference type="SMART" id="SM00086">
    <property type="entry name" value="PAC"/>
    <property type="match status" value="2"/>
</dbReference>
<dbReference type="InterPro" id="IPR003594">
    <property type="entry name" value="HATPase_dom"/>
</dbReference>
<dbReference type="Pfam" id="PF00512">
    <property type="entry name" value="HisKA"/>
    <property type="match status" value="1"/>
</dbReference>
<evidence type="ECO:0000256" key="4">
    <source>
        <dbReference type="ARBA" id="ARBA00022679"/>
    </source>
</evidence>
<name>A0A7W9B2K9_9SPHN</name>
<dbReference type="SUPFAM" id="SSF47384">
    <property type="entry name" value="Homodimeric domain of signal transducing histidine kinase"/>
    <property type="match status" value="1"/>
</dbReference>
<comment type="function">
    <text evidence="9">Putative oxygen sensor; modulates the activity of FixJ, a transcriptional activator of nitrogen fixation fixK gene. FixL probably acts as a kinase that phosphorylates FixJ.</text>
</comment>
<dbReference type="Gene3D" id="6.10.250.2580">
    <property type="match status" value="1"/>
</dbReference>
<evidence type="ECO:0000256" key="8">
    <source>
        <dbReference type="ARBA" id="ARBA00023012"/>
    </source>
</evidence>
<feature type="transmembrane region" description="Helical" evidence="11">
    <location>
        <begin position="39"/>
        <end position="72"/>
    </location>
</feature>
<dbReference type="InterPro" id="IPR013767">
    <property type="entry name" value="PAS_fold"/>
</dbReference>
<dbReference type="Gene3D" id="1.10.287.130">
    <property type="match status" value="1"/>
</dbReference>
<keyword evidence="16" id="KW-1185">Reference proteome</keyword>
<feature type="transmembrane region" description="Helical" evidence="11">
    <location>
        <begin position="12"/>
        <end position="33"/>
    </location>
</feature>
<dbReference type="EMBL" id="JACIJH010000001">
    <property type="protein sequence ID" value="MBB5704841.1"/>
    <property type="molecule type" value="Genomic_DNA"/>
</dbReference>
<accession>A0A7W9B2K9</accession>
<evidence type="ECO:0000256" key="9">
    <source>
        <dbReference type="ARBA" id="ARBA00059827"/>
    </source>
</evidence>
<feature type="domain" description="PAS" evidence="13">
    <location>
        <begin position="127"/>
        <end position="182"/>
    </location>
</feature>
<dbReference type="PANTHER" id="PTHR43065">
    <property type="entry name" value="SENSOR HISTIDINE KINASE"/>
    <property type="match status" value="1"/>
</dbReference>
<dbReference type="Pfam" id="PF02518">
    <property type="entry name" value="HATPase_c"/>
    <property type="match status" value="1"/>
</dbReference>
<comment type="caution">
    <text evidence="15">The sequence shown here is derived from an EMBL/GenBank/DDBJ whole genome shotgun (WGS) entry which is preliminary data.</text>
</comment>
<dbReference type="Proteomes" id="UP000537161">
    <property type="component" value="Unassembled WGS sequence"/>
</dbReference>
<dbReference type="CDD" id="cd00082">
    <property type="entry name" value="HisKA"/>
    <property type="match status" value="1"/>
</dbReference>
<gene>
    <name evidence="15" type="ORF">FHR21_000166</name>
</gene>
<dbReference type="InterPro" id="IPR001610">
    <property type="entry name" value="PAC"/>
</dbReference>
<keyword evidence="8" id="KW-0902">Two-component regulatory system</keyword>
<evidence type="ECO:0000256" key="10">
    <source>
        <dbReference type="ARBA" id="ARBA00070616"/>
    </source>
</evidence>
<evidence type="ECO:0000259" key="14">
    <source>
        <dbReference type="PROSITE" id="PS50113"/>
    </source>
</evidence>
<keyword evidence="7" id="KW-0067">ATP-binding</keyword>
<sequence length="632" mass="69016">MSMIDRPFFVRLATAMAIVGATALLRLALGPWLGGQAAFLLFALALLAAAMIAGSRAATMATIPALGFGLLFSGQRNVESFEPAVAGTFLLTAMGIVLLANRLQKARSRMAESERRAASGAAEARLLAEELNLLIDGAHGHAIYLLDAEGKVAIWNHGALRLFDWPEAEIIGCDASIFYPADAIECGKPGKELAQAERQGRFEVEDRRLRKDGSEFLADVSITALHAPDGNLRGFATVVSDITKRRATEDALRSQENHLRSILSTVPDAMIVMDDRGLILSFSSTAERMFGYREEELLGTNVKRLMPSPDRERHDRYIRHFLETGEEHIIGIGRIMSGRRRDGSIFPMELSVGQTASGARPLFTAFIRDLTERQKTEARLESLQSELIQVSRTSAMGTMASTLAHELNQPLTAVTNYVEAVRDMLGKFDPDDVPVIREALEDTAKEAMRAGEIVRRLRNFVARGEVEKTIEDLPALINEAAMLGLMDAREKNVEPHFDLDPLASPVLVDKTQIQQVLINLVRNAIDAMADCPVRRLSVSSRPGPSGFVQVVVADTGPGVTPEIADKLFTAFVSTKPDGMGLGLSICRTIIEANGGRIWMQAAEDGGTEFHFTLVSAIMENGHGSQKARAYRR</sequence>
<evidence type="ECO:0000256" key="2">
    <source>
        <dbReference type="ARBA" id="ARBA00012438"/>
    </source>
</evidence>
<evidence type="ECO:0000256" key="5">
    <source>
        <dbReference type="ARBA" id="ARBA00022741"/>
    </source>
</evidence>
<dbReference type="SMART" id="SM00388">
    <property type="entry name" value="HisKA"/>
    <property type="match status" value="1"/>
</dbReference>
<dbReference type="Gene3D" id="3.30.450.20">
    <property type="entry name" value="PAS domain"/>
    <property type="match status" value="2"/>
</dbReference>
<dbReference type="PRINTS" id="PR00344">
    <property type="entry name" value="BCTRLSENSOR"/>
</dbReference>
<dbReference type="PROSITE" id="PS50112">
    <property type="entry name" value="PAS"/>
    <property type="match status" value="2"/>
</dbReference>
<dbReference type="SUPFAM" id="SSF55785">
    <property type="entry name" value="PYP-like sensor domain (PAS domain)"/>
    <property type="match status" value="2"/>
</dbReference>
<dbReference type="CDD" id="cd00130">
    <property type="entry name" value="PAS"/>
    <property type="match status" value="2"/>
</dbReference>
<keyword evidence="5" id="KW-0547">Nucleotide-binding</keyword>
<feature type="domain" description="PAC" evidence="14">
    <location>
        <begin position="202"/>
        <end position="254"/>
    </location>
</feature>
<evidence type="ECO:0000256" key="11">
    <source>
        <dbReference type="SAM" id="Phobius"/>
    </source>
</evidence>
<dbReference type="InterPro" id="IPR036890">
    <property type="entry name" value="HATPase_C_sf"/>
</dbReference>
<dbReference type="SMART" id="SM00387">
    <property type="entry name" value="HATPase_c"/>
    <property type="match status" value="1"/>
</dbReference>